<sequence length="1310" mass="143447">MDHSNRNKLCHEGVVNTAFVDDLSCQEKMPDDCLGTQICASLVNDTTSNYNEHQTGIPCKVDIATNAPDQELVHSISKTVCESFQKENKLENSLKKWVTGTNFFVYVSHFLSAWGDRMWAFGVGLFLVNIASENLQLTAIYGLSNGLTIFFLGALVGDWVDTTARLKAAQLSLVMQNIFVVVCAAGIYVFLWYQPYLKTLDGNWQIPLYYAGIIILAIFSNLASLARMLAVERDWIVEICGKDKDMLAVMTASLRRIDQATLILAPIATGQIMTYAGLENGAIFIGGWNVLSVFIEYYLMWKVYETVPALRAKKDSKLSNNSQNAEAENELNTAVKDHREEETENEQLTLEANDPLERDEASLKPSMLEGDSIMPPNKEEESQHQEKSPNGRKNGKSTLEKVFSRFITLYRGWRTYMQYSVALAGLALACLYMTVLGFDNITVAYAVTQGVPEYILGLLMGASAVFGILGTFVYPVLRHRVGLVRTGIFGLSAEVLCLILCVVSIWMPGSPFDPFYRSQAQKVPSCNSSTAMQPMMENNISSFPSSSLSSQPPHVIFTLQHPNATSDNNATECVQNASEHTSYISVGMLIGGIVLARSGLWIADLTITQLFLEDVQEKDRGIVSGVQSSLNKLMDVLKFVMLFVYAPHTLLILTSHPPPVHTSGCHVVDIRYTGQRSSSHYSTPDWEFRGQQTDDVYVTTAGGGFTPSEAVVDTCKRIISRHAMTKKTNLYVYFSHFLSAWGDRMWSFGVGLFLVRIASENLQLPATYGLASGLSIFLLGALVGDWVDSTPRLKAAQLSLVLQNCCVVLCAGVVYAYILLEDVLSAVEGGWAVPLCHAFVIIVAILSDLASLARVIAVERDWIVKICGTDTDSLAKMTAVLRRIDQTTLILAPVATGQVMTFAGLENGALFIAGWNLASVGLEYYLMWKVYKTMPALSARKDRPENNVKVVRRSNVSSATAQDKLHLETSFSQTPACKTPFAAEAHNSQEKLLDSSNVVEYSEAAPLLQQHTQDSKTFNTEAANCVASPILDENSITCEVSASKTRAQGRDRSCCGRLLYQVITLYRGWRTYMQYNVALAGLALACLYMTVLGFDNITVAYAVTQGVSESITGVLMGVSAVFGLIGTCVYPALHRRTGLARTGIIALTCQVSCLALCVVSIWMPGSPFDPFCCREALAVNSTPIGDVNLTKVEDIDNISTLSNTLATRFAGETVRVSSSTLHGSLSKYQESSTADILMTSVFHGNLTLAAIGSQSYEVPNGVTWSDTSLPPEIGRGPTSYVSVIFLMAGIVLARFGNTISCFLYVYSILC</sequence>
<proteinExistence type="inferred from homology"/>
<feature type="transmembrane region" description="Helical" evidence="8">
    <location>
        <begin position="172"/>
        <end position="194"/>
    </location>
</feature>
<evidence type="ECO:0000256" key="2">
    <source>
        <dbReference type="ARBA" id="ARBA00006279"/>
    </source>
</evidence>
<dbReference type="SUPFAM" id="SSF103473">
    <property type="entry name" value="MFS general substrate transporter"/>
    <property type="match status" value="2"/>
</dbReference>
<organism evidence="9 10">
    <name type="scientific">Pomacea canaliculata</name>
    <name type="common">Golden apple snail</name>
    <dbReference type="NCBI Taxonomy" id="400727"/>
    <lineage>
        <taxon>Eukaryota</taxon>
        <taxon>Metazoa</taxon>
        <taxon>Spiralia</taxon>
        <taxon>Lophotrochozoa</taxon>
        <taxon>Mollusca</taxon>
        <taxon>Gastropoda</taxon>
        <taxon>Caenogastropoda</taxon>
        <taxon>Architaenioglossa</taxon>
        <taxon>Ampullarioidea</taxon>
        <taxon>Ampullariidae</taxon>
        <taxon>Pomacea</taxon>
    </lineage>
</organism>
<feature type="transmembrane region" description="Helical" evidence="8">
    <location>
        <begin position="766"/>
        <end position="787"/>
    </location>
</feature>
<comment type="caution">
    <text evidence="9">The sequence shown here is derived from an EMBL/GenBank/DDBJ whole genome shotgun (WGS) entry which is preliminary data.</text>
</comment>
<dbReference type="InterPro" id="IPR036259">
    <property type="entry name" value="MFS_trans_sf"/>
</dbReference>
<dbReference type="GO" id="GO:0005381">
    <property type="term" value="F:iron ion transmembrane transporter activity"/>
    <property type="evidence" value="ECO:0007669"/>
    <property type="project" value="InterPro"/>
</dbReference>
<feature type="compositionally biased region" description="Low complexity" evidence="7">
    <location>
        <begin position="318"/>
        <end position="332"/>
    </location>
</feature>
<dbReference type="Proteomes" id="UP000245119">
    <property type="component" value="Linkage Group LG5"/>
</dbReference>
<name>A0A2T7P9Q1_POMCA</name>
<feature type="region of interest" description="Disordered" evidence="7">
    <location>
        <begin position="316"/>
        <end position="396"/>
    </location>
</feature>
<dbReference type="PANTHER" id="PTHR11660">
    <property type="entry name" value="SOLUTE CARRIER FAMILY 40 MEMBER"/>
    <property type="match status" value="1"/>
</dbReference>
<feature type="transmembrane region" description="Helical" evidence="8">
    <location>
        <begin position="139"/>
        <end position="160"/>
    </location>
</feature>
<evidence type="ECO:0000256" key="7">
    <source>
        <dbReference type="SAM" id="MobiDB-lite"/>
    </source>
</evidence>
<evidence type="ECO:0000256" key="4">
    <source>
        <dbReference type="ARBA" id="ARBA00022692"/>
    </source>
</evidence>
<dbReference type="OrthoDB" id="648861at2759"/>
<protein>
    <recommendedName>
        <fullName evidence="11">Solute carrier family 40 protein</fullName>
    </recommendedName>
</protein>
<keyword evidence="4 8" id="KW-0812">Transmembrane</keyword>
<feature type="transmembrane region" description="Helical" evidence="8">
    <location>
        <begin position="583"/>
        <end position="603"/>
    </location>
</feature>
<comment type="similarity">
    <text evidence="2">Belongs to the ferroportin (FP) (TC 2.A.100) family. SLC40A subfamily.</text>
</comment>
<feature type="transmembrane region" description="Helical" evidence="8">
    <location>
        <begin position="206"/>
        <end position="226"/>
    </location>
</feature>
<feature type="transmembrane region" description="Helical" evidence="8">
    <location>
        <begin position="1145"/>
        <end position="1163"/>
    </location>
</feature>
<evidence type="ECO:0000256" key="5">
    <source>
        <dbReference type="ARBA" id="ARBA00022989"/>
    </source>
</evidence>
<evidence type="ECO:0000256" key="8">
    <source>
        <dbReference type="SAM" id="Phobius"/>
    </source>
</evidence>
<keyword evidence="5 8" id="KW-1133">Transmembrane helix</keyword>
<gene>
    <name evidence="9" type="ORF">C0Q70_09409</name>
</gene>
<keyword evidence="3" id="KW-0813">Transport</keyword>
<feature type="transmembrane region" description="Helical" evidence="8">
    <location>
        <begin position="1280"/>
        <end position="1306"/>
    </location>
</feature>
<feature type="transmembrane region" description="Helical" evidence="8">
    <location>
        <begin position="103"/>
        <end position="127"/>
    </location>
</feature>
<feature type="transmembrane region" description="Helical" evidence="8">
    <location>
        <begin position="284"/>
        <end position="304"/>
    </location>
</feature>
<evidence type="ECO:0000256" key="1">
    <source>
        <dbReference type="ARBA" id="ARBA00004141"/>
    </source>
</evidence>
<keyword evidence="10" id="KW-1185">Reference proteome</keyword>
<comment type="subcellular location">
    <subcellularLocation>
        <location evidence="1">Membrane</location>
        <topology evidence="1">Multi-pass membrane protein</topology>
    </subcellularLocation>
</comment>
<dbReference type="GO" id="GO:0016020">
    <property type="term" value="C:membrane"/>
    <property type="evidence" value="ECO:0007669"/>
    <property type="project" value="UniProtKB-SubCell"/>
</dbReference>
<reference evidence="9 10" key="1">
    <citation type="submission" date="2018-04" db="EMBL/GenBank/DDBJ databases">
        <title>The genome of golden apple snail Pomacea canaliculata provides insight into stress tolerance and invasive adaptation.</title>
        <authorList>
            <person name="Liu C."/>
            <person name="Liu B."/>
            <person name="Ren Y."/>
            <person name="Zhang Y."/>
            <person name="Wang H."/>
            <person name="Li S."/>
            <person name="Jiang F."/>
            <person name="Yin L."/>
            <person name="Zhang G."/>
            <person name="Qian W."/>
            <person name="Fan W."/>
        </authorList>
    </citation>
    <scope>NUCLEOTIDE SEQUENCE [LARGE SCALE GENOMIC DNA]</scope>
    <source>
        <strain evidence="9">SZHN2017</strain>
        <tissue evidence="9">Muscle</tissue>
    </source>
</reference>
<feature type="compositionally biased region" description="Basic and acidic residues" evidence="7">
    <location>
        <begin position="377"/>
        <end position="389"/>
    </location>
</feature>
<evidence type="ECO:0000256" key="6">
    <source>
        <dbReference type="ARBA" id="ARBA00023136"/>
    </source>
</evidence>
<feature type="transmembrane region" description="Helical" evidence="8">
    <location>
        <begin position="421"/>
        <end position="448"/>
    </location>
</feature>
<keyword evidence="6 8" id="KW-0472">Membrane</keyword>
<feature type="transmembrane region" description="Helical" evidence="8">
    <location>
        <begin position="1075"/>
        <end position="1094"/>
    </location>
</feature>
<feature type="transmembrane region" description="Helical" evidence="8">
    <location>
        <begin position="730"/>
        <end position="754"/>
    </location>
</feature>
<feature type="transmembrane region" description="Helical" evidence="8">
    <location>
        <begin position="1114"/>
        <end position="1133"/>
    </location>
</feature>
<dbReference type="STRING" id="400727.A0A2T7P9Q1"/>
<dbReference type="CDD" id="cd17480">
    <property type="entry name" value="MFS_SLC40A1_like"/>
    <property type="match status" value="1"/>
</dbReference>
<feature type="transmembrane region" description="Helical" evidence="8">
    <location>
        <begin position="799"/>
        <end position="819"/>
    </location>
</feature>
<feature type="transmembrane region" description="Helical" evidence="8">
    <location>
        <begin position="831"/>
        <end position="850"/>
    </location>
</feature>
<evidence type="ECO:0000313" key="10">
    <source>
        <dbReference type="Proteomes" id="UP000245119"/>
    </source>
</evidence>
<dbReference type="Pfam" id="PF06963">
    <property type="entry name" value="FPN1"/>
    <property type="match status" value="2"/>
</dbReference>
<feature type="transmembrane region" description="Helical" evidence="8">
    <location>
        <begin position="454"/>
        <end position="476"/>
    </location>
</feature>
<evidence type="ECO:0000313" key="9">
    <source>
        <dbReference type="EMBL" id="PVD30147.1"/>
    </source>
</evidence>
<dbReference type="PANTHER" id="PTHR11660:SF57">
    <property type="entry name" value="SOLUTE CARRIER FAMILY 40 MEMBER"/>
    <property type="match status" value="1"/>
</dbReference>
<feature type="transmembrane region" description="Helical" evidence="8">
    <location>
        <begin position="260"/>
        <end position="278"/>
    </location>
</feature>
<dbReference type="InterPro" id="IPR009716">
    <property type="entry name" value="Ferroportin-1"/>
</dbReference>
<dbReference type="EMBL" id="PZQS01000005">
    <property type="protein sequence ID" value="PVD30147.1"/>
    <property type="molecule type" value="Genomic_DNA"/>
</dbReference>
<evidence type="ECO:0000256" key="3">
    <source>
        <dbReference type="ARBA" id="ARBA00022448"/>
    </source>
</evidence>
<feature type="transmembrane region" description="Helical" evidence="8">
    <location>
        <begin position="488"/>
        <end position="507"/>
    </location>
</feature>
<accession>A0A2T7P9Q1</accession>
<evidence type="ECO:0008006" key="11">
    <source>
        <dbReference type="Google" id="ProtNLM"/>
    </source>
</evidence>